<evidence type="ECO:0000313" key="2">
    <source>
        <dbReference type="Proteomes" id="UP000184499"/>
    </source>
</evidence>
<organism evidence="1 2">
    <name type="scientific">Aspergillus brasiliensis (strain CBS 101740 / IMI 381727 / IBT 21946)</name>
    <dbReference type="NCBI Taxonomy" id="767769"/>
    <lineage>
        <taxon>Eukaryota</taxon>
        <taxon>Fungi</taxon>
        <taxon>Dikarya</taxon>
        <taxon>Ascomycota</taxon>
        <taxon>Pezizomycotina</taxon>
        <taxon>Eurotiomycetes</taxon>
        <taxon>Eurotiomycetidae</taxon>
        <taxon>Eurotiales</taxon>
        <taxon>Aspergillaceae</taxon>
        <taxon>Aspergillus</taxon>
        <taxon>Aspergillus subgen. Circumdati</taxon>
    </lineage>
</organism>
<proteinExistence type="predicted"/>
<protein>
    <submittedName>
        <fullName evidence="1">Uncharacterized protein</fullName>
    </submittedName>
</protein>
<dbReference type="Proteomes" id="UP000184499">
    <property type="component" value="Unassembled WGS sequence"/>
</dbReference>
<dbReference type="VEuPathDB" id="FungiDB:ASPBRDRAFT_41213"/>
<dbReference type="GeneID" id="93577002"/>
<dbReference type="AlphaFoldDB" id="A0A1L9UPG5"/>
<name>A0A1L9UPG5_ASPBC</name>
<gene>
    <name evidence="1" type="ORF">ASPBRDRAFT_41213</name>
</gene>
<reference evidence="2" key="1">
    <citation type="journal article" date="2017" name="Genome Biol.">
        <title>Comparative genomics reveals high biological diversity and specific adaptations in the industrially and medically important fungal genus Aspergillus.</title>
        <authorList>
            <person name="de Vries R.P."/>
            <person name="Riley R."/>
            <person name="Wiebenga A."/>
            <person name="Aguilar-Osorio G."/>
            <person name="Amillis S."/>
            <person name="Uchima C.A."/>
            <person name="Anderluh G."/>
            <person name="Asadollahi M."/>
            <person name="Askin M."/>
            <person name="Barry K."/>
            <person name="Battaglia E."/>
            <person name="Bayram O."/>
            <person name="Benocci T."/>
            <person name="Braus-Stromeyer S.A."/>
            <person name="Caldana C."/>
            <person name="Canovas D."/>
            <person name="Cerqueira G.C."/>
            <person name="Chen F."/>
            <person name="Chen W."/>
            <person name="Choi C."/>
            <person name="Clum A."/>
            <person name="Dos Santos R.A."/>
            <person name="Damasio A.R."/>
            <person name="Diallinas G."/>
            <person name="Emri T."/>
            <person name="Fekete E."/>
            <person name="Flipphi M."/>
            <person name="Freyberg S."/>
            <person name="Gallo A."/>
            <person name="Gournas C."/>
            <person name="Habgood R."/>
            <person name="Hainaut M."/>
            <person name="Harispe M.L."/>
            <person name="Henrissat B."/>
            <person name="Hilden K.S."/>
            <person name="Hope R."/>
            <person name="Hossain A."/>
            <person name="Karabika E."/>
            <person name="Karaffa L."/>
            <person name="Karanyi Z."/>
            <person name="Krasevec N."/>
            <person name="Kuo A."/>
            <person name="Kusch H."/>
            <person name="LaButti K."/>
            <person name="Lagendijk E.L."/>
            <person name="Lapidus A."/>
            <person name="Levasseur A."/>
            <person name="Lindquist E."/>
            <person name="Lipzen A."/>
            <person name="Logrieco A.F."/>
            <person name="MacCabe A."/>
            <person name="Maekelae M.R."/>
            <person name="Malavazi I."/>
            <person name="Melin P."/>
            <person name="Meyer V."/>
            <person name="Mielnichuk N."/>
            <person name="Miskei M."/>
            <person name="Molnar A.P."/>
            <person name="Mule G."/>
            <person name="Ngan C.Y."/>
            <person name="Orejas M."/>
            <person name="Orosz E."/>
            <person name="Ouedraogo J.P."/>
            <person name="Overkamp K.M."/>
            <person name="Park H.-S."/>
            <person name="Perrone G."/>
            <person name="Piumi F."/>
            <person name="Punt P.J."/>
            <person name="Ram A.F."/>
            <person name="Ramon A."/>
            <person name="Rauscher S."/>
            <person name="Record E."/>
            <person name="Riano-Pachon D.M."/>
            <person name="Robert V."/>
            <person name="Roehrig J."/>
            <person name="Ruller R."/>
            <person name="Salamov A."/>
            <person name="Salih N.S."/>
            <person name="Samson R.A."/>
            <person name="Sandor E."/>
            <person name="Sanguinetti M."/>
            <person name="Schuetze T."/>
            <person name="Sepcic K."/>
            <person name="Shelest E."/>
            <person name="Sherlock G."/>
            <person name="Sophianopoulou V."/>
            <person name="Squina F.M."/>
            <person name="Sun H."/>
            <person name="Susca A."/>
            <person name="Todd R.B."/>
            <person name="Tsang A."/>
            <person name="Unkles S.E."/>
            <person name="van de Wiele N."/>
            <person name="van Rossen-Uffink D."/>
            <person name="Oliveira J.V."/>
            <person name="Vesth T.C."/>
            <person name="Visser J."/>
            <person name="Yu J.-H."/>
            <person name="Zhou M."/>
            <person name="Andersen M.R."/>
            <person name="Archer D.B."/>
            <person name="Baker S.E."/>
            <person name="Benoit I."/>
            <person name="Brakhage A.A."/>
            <person name="Braus G.H."/>
            <person name="Fischer R."/>
            <person name="Frisvad J.C."/>
            <person name="Goldman G.H."/>
            <person name="Houbraken J."/>
            <person name="Oakley B."/>
            <person name="Pocsi I."/>
            <person name="Scazzocchio C."/>
            <person name="Seiboth B."/>
            <person name="vanKuyk P.A."/>
            <person name="Wortman J."/>
            <person name="Dyer P.S."/>
            <person name="Grigoriev I.V."/>
        </authorList>
    </citation>
    <scope>NUCLEOTIDE SEQUENCE [LARGE SCALE GENOMIC DNA]</scope>
    <source>
        <strain evidence="2">CBS 101740 / IMI 381727 / IBT 21946</strain>
    </source>
</reference>
<dbReference type="RefSeq" id="XP_067480779.1">
    <property type="nucleotide sequence ID" value="XM_067624514.1"/>
</dbReference>
<dbReference type="EMBL" id="KV878682">
    <property type="protein sequence ID" value="OJJ73531.1"/>
    <property type="molecule type" value="Genomic_DNA"/>
</dbReference>
<sequence>MNDLKIVICLGPGLLLSDTLFIWGIPTVYYPASHKIVLCSNRGVFMVFSNCVYVPIRIEISSITQDFLFWVPPH</sequence>
<evidence type="ECO:0000313" key="1">
    <source>
        <dbReference type="EMBL" id="OJJ73531.1"/>
    </source>
</evidence>
<keyword evidence="2" id="KW-1185">Reference proteome</keyword>
<accession>A0A1L9UPG5</accession>